<dbReference type="PANTHER" id="PTHR43586:SF21">
    <property type="entry name" value="PYRIDOXAL PHOSPHATE (PLP)-DEPENDENT ASPARTATE AMINOTRANSFERASE SUPERFAMILY"/>
    <property type="match status" value="1"/>
</dbReference>
<dbReference type="RefSeq" id="WP_344755807.1">
    <property type="nucleotide sequence ID" value="NZ_BAABAE010000003.1"/>
</dbReference>
<dbReference type="Gene3D" id="3.90.1150.10">
    <property type="entry name" value="Aspartate Aminotransferase, domain 1"/>
    <property type="match status" value="1"/>
</dbReference>
<evidence type="ECO:0000313" key="3">
    <source>
        <dbReference type="Proteomes" id="UP001501004"/>
    </source>
</evidence>
<feature type="domain" description="Aminotransferase class V" evidence="1">
    <location>
        <begin position="72"/>
        <end position="310"/>
    </location>
</feature>
<dbReference type="EMBL" id="BAABAE010000003">
    <property type="protein sequence ID" value="GAA3742603.1"/>
    <property type="molecule type" value="Genomic_DNA"/>
</dbReference>
<evidence type="ECO:0000259" key="1">
    <source>
        <dbReference type="Pfam" id="PF00266"/>
    </source>
</evidence>
<keyword evidence="2" id="KW-0032">Aminotransferase</keyword>
<proteinExistence type="predicted"/>
<dbReference type="InterPro" id="IPR015424">
    <property type="entry name" value="PyrdxlP-dep_Trfase"/>
</dbReference>
<name>A0ABP7FLV0_9MICO</name>
<accession>A0ABP7FLV0</accession>
<keyword evidence="3" id="KW-1185">Reference proteome</keyword>
<comment type="caution">
    <text evidence="2">The sequence shown here is derived from an EMBL/GenBank/DDBJ whole genome shotgun (WGS) entry which is preliminary data.</text>
</comment>
<dbReference type="Proteomes" id="UP001501004">
    <property type="component" value="Unassembled WGS sequence"/>
</dbReference>
<dbReference type="Gene3D" id="3.40.640.10">
    <property type="entry name" value="Type I PLP-dependent aspartate aminotransferase-like (Major domain)"/>
    <property type="match status" value="1"/>
</dbReference>
<dbReference type="InterPro" id="IPR015422">
    <property type="entry name" value="PyrdxlP-dep_Trfase_small"/>
</dbReference>
<sequence>MTSAQATSAVAATSRSLSPALRRAIDEFRSDAARGYLAVASIGLPTKATVAAQLADIELWASGRRDPMDYDAIHENTREHYARLVGVGADRVATGSQTSVMASIFAAAVPAGAEVLCADGDFSSIMFPFLQRKDIRVRAVPLDELAASVTDATWLVVFSLAQSATGRIADNEGIVAAAAQHGAFTVCDLTQAAGVYPADAAMFDATLCHAYKWLCSPRGVAFMTVSPRFQEVLTPVQAGWYAGEDVWGSCYGPAMQLAESARRFDVSPAWPAWVGAEPALTLFSGLDMQEVWAFTSGLGDRLCDALEIPQQHQPIVTWADADQKDMARLVAAGITVSGRAGRLRASIHLWNDESDIEAVARALR</sequence>
<dbReference type="PANTHER" id="PTHR43586">
    <property type="entry name" value="CYSTEINE DESULFURASE"/>
    <property type="match status" value="1"/>
</dbReference>
<gene>
    <name evidence="2" type="ORF">GCM10022239_17650</name>
</gene>
<evidence type="ECO:0000313" key="2">
    <source>
        <dbReference type="EMBL" id="GAA3742603.1"/>
    </source>
</evidence>
<dbReference type="GO" id="GO:0008483">
    <property type="term" value="F:transaminase activity"/>
    <property type="evidence" value="ECO:0007669"/>
    <property type="project" value="UniProtKB-KW"/>
</dbReference>
<dbReference type="InterPro" id="IPR000192">
    <property type="entry name" value="Aminotrans_V_dom"/>
</dbReference>
<keyword evidence="2" id="KW-0808">Transferase</keyword>
<dbReference type="SUPFAM" id="SSF53383">
    <property type="entry name" value="PLP-dependent transferases"/>
    <property type="match status" value="1"/>
</dbReference>
<reference evidence="3" key="1">
    <citation type="journal article" date="2019" name="Int. J. Syst. Evol. Microbiol.">
        <title>The Global Catalogue of Microorganisms (GCM) 10K type strain sequencing project: providing services to taxonomists for standard genome sequencing and annotation.</title>
        <authorList>
            <consortium name="The Broad Institute Genomics Platform"/>
            <consortium name="The Broad Institute Genome Sequencing Center for Infectious Disease"/>
            <person name="Wu L."/>
            <person name="Ma J."/>
        </authorList>
    </citation>
    <scope>NUCLEOTIDE SEQUENCE [LARGE SCALE GENOMIC DNA]</scope>
    <source>
        <strain evidence="3">JCM 16949</strain>
    </source>
</reference>
<dbReference type="InterPro" id="IPR015421">
    <property type="entry name" value="PyrdxlP-dep_Trfase_major"/>
</dbReference>
<protein>
    <submittedName>
        <fullName evidence="2">Aminotransferase class V-fold PLP-dependent enzyme</fullName>
    </submittedName>
</protein>
<dbReference type="Pfam" id="PF00266">
    <property type="entry name" value="Aminotran_5"/>
    <property type="match status" value="1"/>
</dbReference>
<organism evidence="2 3">
    <name type="scientific">Leifsonella bigeumensis</name>
    <dbReference type="NCBI Taxonomy" id="433643"/>
    <lineage>
        <taxon>Bacteria</taxon>
        <taxon>Bacillati</taxon>
        <taxon>Actinomycetota</taxon>
        <taxon>Actinomycetes</taxon>
        <taxon>Micrococcales</taxon>
        <taxon>Microbacteriaceae</taxon>
        <taxon>Leifsonella</taxon>
    </lineage>
</organism>